<feature type="repeat" description="WD" evidence="3">
    <location>
        <begin position="1161"/>
        <end position="1202"/>
    </location>
</feature>
<dbReference type="Pfam" id="PF24883">
    <property type="entry name" value="NPHP3_N"/>
    <property type="match status" value="1"/>
</dbReference>
<evidence type="ECO:0000256" key="3">
    <source>
        <dbReference type="PROSITE-ProRule" id="PRU00221"/>
    </source>
</evidence>
<dbReference type="InterPro" id="IPR015943">
    <property type="entry name" value="WD40/YVTN_repeat-like_dom_sf"/>
</dbReference>
<dbReference type="CDD" id="cd00200">
    <property type="entry name" value="WD40"/>
    <property type="match status" value="2"/>
</dbReference>
<dbReference type="SUPFAM" id="SSF52540">
    <property type="entry name" value="P-loop containing nucleoside triphosphate hydrolases"/>
    <property type="match status" value="1"/>
</dbReference>
<reference evidence="6 7" key="1">
    <citation type="journal article" date="2019" name="Nat. Ecol. Evol.">
        <title>Megaphylogeny resolves global patterns of mushroom evolution.</title>
        <authorList>
            <person name="Varga T."/>
            <person name="Krizsan K."/>
            <person name="Foldi C."/>
            <person name="Dima B."/>
            <person name="Sanchez-Garcia M."/>
            <person name="Sanchez-Ramirez S."/>
            <person name="Szollosi G.J."/>
            <person name="Szarkandi J.G."/>
            <person name="Papp V."/>
            <person name="Albert L."/>
            <person name="Andreopoulos W."/>
            <person name="Angelini C."/>
            <person name="Antonin V."/>
            <person name="Barry K.W."/>
            <person name="Bougher N.L."/>
            <person name="Buchanan P."/>
            <person name="Buyck B."/>
            <person name="Bense V."/>
            <person name="Catcheside P."/>
            <person name="Chovatia M."/>
            <person name="Cooper J."/>
            <person name="Damon W."/>
            <person name="Desjardin D."/>
            <person name="Finy P."/>
            <person name="Geml J."/>
            <person name="Haridas S."/>
            <person name="Hughes K."/>
            <person name="Justo A."/>
            <person name="Karasinski D."/>
            <person name="Kautmanova I."/>
            <person name="Kiss B."/>
            <person name="Kocsube S."/>
            <person name="Kotiranta H."/>
            <person name="LaButti K.M."/>
            <person name="Lechner B.E."/>
            <person name="Liimatainen K."/>
            <person name="Lipzen A."/>
            <person name="Lukacs Z."/>
            <person name="Mihaltcheva S."/>
            <person name="Morgado L.N."/>
            <person name="Niskanen T."/>
            <person name="Noordeloos M.E."/>
            <person name="Ohm R.A."/>
            <person name="Ortiz-Santana B."/>
            <person name="Ovrebo C."/>
            <person name="Racz N."/>
            <person name="Riley R."/>
            <person name="Savchenko A."/>
            <person name="Shiryaev A."/>
            <person name="Soop K."/>
            <person name="Spirin V."/>
            <person name="Szebenyi C."/>
            <person name="Tomsovsky M."/>
            <person name="Tulloss R.E."/>
            <person name="Uehling J."/>
            <person name="Grigoriev I.V."/>
            <person name="Vagvolgyi C."/>
            <person name="Papp T."/>
            <person name="Martin F.M."/>
            <person name="Miettinen O."/>
            <person name="Hibbett D.S."/>
            <person name="Nagy L.G."/>
        </authorList>
    </citation>
    <scope>NUCLEOTIDE SEQUENCE [LARGE SCALE GENOMIC DNA]</scope>
    <source>
        <strain evidence="6 7">FP101781</strain>
    </source>
</reference>
<feature type="repeat" description="WD" evidence="3">
    <location>
        <begin position="991"/>
        <end position="1032"/>
    </location>
</feature>
<dbReference type="STRING" id="71717.A0A4Y7SS78"/>
<gene>
    <name evidence="6" type="ORF">FA13DRAFT_1797212</name>
</gene>
<dbReference type="OrthoDB" id="3266532at2759"/>
<feature type="repeat" description="WD" evidence="3">
    <location>
        <begin position="1307"/>
        <end position="1348"/>
    </location>
</feature>
<dbReference type="InterPro" id="IPR019775">
    <property type="entry name" value="WD40_repeat_CS"/>
</dbReference>
<feature type="repeat" description="WD" evidence="3">
    <location>
        <begin position="1391"/>
        <end position="1422"/>
    </location>
</feature>
<sequence length="1502" mass="165137">MAILLTEVKLTPTLRDKRWDKMAQNPPFACHHPRGKTLTKPQNRTPSKKFRKSDPGAQALHDDEEHLSPIAAEETPGTSFEGVEQVAVCQTTNYYHIENVGNAIFGDNHSTVNQTFTDTLLKRLPDSRETNDPAHLIFDIAKTVTEISEAPIMQHIQHNVDAVERRIASTATQLLSLKERLGEWPDDVEHNSDIELFGSILSAELKHIYQLQSDPASTEATVDEDKKSQIAEIFNRVNDARMRFELGTSIRLYSMVYAIGEKLKRSLKDQLKVSDAADYKYAGEDMETLYRVPCTHGTRVRILEMIKAWANHGKQSIFWLFGPAGSGKSTIAYTIARRFELTSDLNDTITLGGNFFCSRQVKEARHESQIIRTIAYHLALKCKPFADALDRSGKFEAVHQGVRAQIQGLLIGPWKESRSASEGTLPSRCDYLFVVDAADELVNDGGSKFLRELLAVLDKHELLPGLKFLVTSRSDPKLVEYVESFERKELYRLQDVEKDEVQADIKLYLQERFPHFAGCREMETLLAFAGGLFICAATIDRYLEPASGRFTESEQRDIIRRLSDGDATGTGSLDTLYSAILSEALRGYTGKILGTRIEALYTFLCVAEPTTTTFQHSRGFSGFSSRQLGWGLEPVMARPLKLTHTHTHTTTVDELLSVYSISAAVLSSLHAVLYTDAQHHILSYHKSFSDFMFDPTRCPAAFWRDPALLHRQLTESCFRVMNTKPSGLRFNIANIPTSFRFDRNDDAFKEEVKANIPAVLDYSCRSWSHHLTLASEATVDDPLRKVLSDFLQLHHNHAILANQLTQVASFALYFSASPAALSTPHLYISALTTWQRDGEPFSHWRKHFNGVPRFTTKGEEGSYPLVKIPVGHRVYAIALACGDTQIIIGLEDGSVRVWNLMTGEAGQVLRCHSRKVRSVASSSDGARIVSGSDDCSMCVWNAETGGIEYKCAHTDTVYSVALSTDGTRIASASGHLVHVWDGKTGKVVMQLDGHKDYVRSVTFSRDGTTMASGAWDGSVRTWDAVTGEAQRVLMGPLVAFSVTFSADGSQVAAGFHNLVLVWNTATGEECWRKELPGHNSVNSVSFSADGTHVVAGFSGGRVWAWNLSTDEELKVLQGHTGPVHAVAFLSDGKHIVSGSEDGSVYVWDMVTAHQEQGTARWEGYTNRVYSVSFSSDGTHIASGLGYNSICLWDAATGKQERVLEDHPGTVRSVAFSNDGTRIVSGSRDHSILVWDVADDTLIVSGSADKSARVWDALTGAELRHLKGHTSAVRSVAISSDGARVASGSDDYSICVWDAATGEEQRVLKGHTGRVGSVAFSEDGTRIVSGSPDGSIHIWDATTGEGRKVLTGHNTGGSNVAISNAGSQVASGSDGYSVRVWDVATGKEQTVLKGHTSWVNSVAFSYDGTQIVSGGNDDSIRVWALHPPYTSEVTEGEGGREAPTGWLLSPSNPNHYLMHVPPDAHLPQSPCTLVITRRRPSSSVDLSNAALGDQWQNCYTPFP</sequence>
<keyword evidence="7" id="KW-1185">Reference proteome</keyword>
<dbReference type="SMART" id="SM00564">
    <property type="entry name" value="PQQ"/>
    <property type="match status" value="5"/>
</dbReference>
<evidence type="ECO:0000256" key="4">
    <source>
        <dbReference type="SAM" id="MobiDB-lite"/>
    </source>
</evidence>
<proteinExistence type="predicted"/>
<dbReference type="GO" id="GO:1990234">
    <property type="term" value="C:transferase complex"/>
    <property type="evidence" value="ECO:0007669"/>
    <property type="project" value="UniProtKB-ARBA"/>
</dbReference>
<dbReference type="PANTHER" id="PTHR22847">
    <property type="entry name" value="WD40 REPEAT PROTEIN"/>
    <property type="match status" value="1"/>
</dbReference>
<dbReference type="PANTHER" id="PTHR22847:SF637">
    <property type="entry name" value="WD REPEAT DOMAIN 5B"/>
    <property type="match status" value="1"/>
</dbReference>
<dbReference type="Pfam" id="PF00400">
    <property type="entry name" value="WD40"/>
    <property type="match status" value="12"/>
</dbReference>
<feature type="repeat" description="WD" evidence="3">
    <location>
        <begin position="1349"/>
        <end position="1390"/>
    </location>
</feature>
<keyword evidence="2" id="KW-0677">Repeat</keyword>
<feature type="region of interest" description="Disordered" evidence="4">
    <location>
        <begin position="24"/>
        <end position="68"/>
    </location>
</feature>
<feature type="repeat" description="WD" evidence="3">
    <location>
        <begin position="1203"/>
        <end position="1244"/>
    </location>
</feature>
<dbReference type="PRINTS" id="PR00320">
    <property type="entry name" value="GPROTEINBRPT"/>
</dbReference>
<dbReference type="PROSITE" id="PS00678">
    <property type="entry name" value="WD_REPEATS_1"/>
    <property type="match status" value="5"/>
</dbReference>
<feature type="repeat" description="WD" evidence="3">
    <location>
        <begin position="1265"/>
        <end position="1306"/>
    </location>
</feature>
<dbReference type="InterPro" id="IPR027417">
    <property type="entry name" value="P-loop_NTPase"/>
</dbReference>
<feature type="domain" description="Nephrocystin 3-like N-terminal" evidence="5">
    <location>
        <begin position="305"/>
        <end position="473"/>
    </location>
</feature>
<organism evidence="6 7">
    <name type="scientific">Coprinellus micaceus</name>
    <name type="common">Glistening ink-cap mushroom</name>
    <name type="synonym">Coprinus micaceus</name>
    <dbReference type="NCBI Taxonomy" id="71717"/>
    <lineage>
        <taxon>Eukaryota</taxon>
        <taxon>Fungi</taxon>
        <taxon>Dikarya</taxon>
        <taxon>Basidiomycota</taxon>
        <taxon>Agaricomycotina</taxon>
        <taxon>Agaricomycetes</taxon>
        <taxon>Agaricomycetidae</taxon>
        <taxon>Agaricales</taxon>
        <taxon>Agaricineae</taxon>
        <taxon>Psathyrellaceae</taxon>
        <taxon>Coprinellus</taxon>
    </lineage>
</organism>
<dbReference type="SMART" id="SM00320">
    <property type="entry name" value="WD40"/>
    <property type="match status" value="13"/>
</dbReference>
<feature type="repeat" description="WD" evidence="3">
    <location>
        <begin position="1241"/>
        <end position="1264"/>
    </location>
</feature>
<dbReference type="InterPro" id="IPR020472">
    <property type="entry name" value="WD40_PAC1"/>
</dbReference>
<evidence type="ECO:0000256" key="1">
    <source>
        <dbReference type="ARBA" id="ARBA00022574"/>
    </source>
</evidence>
<accession>A0A4Y7SS78</accession>
<evidence type="ECO:0000259" key="5">
    <source>
        <dbReference type="Pfam" id="PF24883"/>
    </source>
</evidence>
<evidence type="ECO:0000313" key="6">
    <source>
        <dbReference type="EMBL" id="TEB24488.1"/>
    </source>
</evidence>
<dbReference type="Gene3D" id="3.40.50.300">
    <property type="entry name" value="P-loop containing nucleotide triphosphate hydrolases"/>
    <property type="match status" value="1"/>
</dbReference>
<dbReference type="PROSITE" id="PS50294">
    <property type="entry name" value="WD_REPEATS_REGION"/>
    <property type="match status" value="8"/>
</dbReference>
<dbReference type="InterPro" id="IPR056884">
    <property type="entry name" value="NPHP3-like_N"/>
</dbReference>
<keyword evidence="1 3" id="KW-0853">WD repeat</keyword>
<dbReference type="InterPro" id="IPR018391">
    <property type="entry name" value="PQQ_b-propeller_rpt"/>
</dbReference>
<feature type="repeat" description="WD" evidence="3">
    <location>
        <begin position="909"/>
        <end position="950"/>
    </location>
</feature>
<dbReference type="InterPro" id="IPR011047">
    <property type="entry name" value="Quinoprotein_ADH-like_sf"/>
</dbReference>
<dbReference type="GO" id="GO:0005634">
    <property type="term" value="C:nucleus"/>
    <property type="evidence" value="ECO:0007669"/>
    <property type="project" value="TreeGrafter"/>
</dbReference>
<protein>
    <submittedName>
        <fullName evidence="6">WD40 repeat-like protein</fullName>
    </submittedName>
</protein>
<feature type="repeat" description="WD" evidence="3">
    <location>
        <begin position="1116"/>
        <end position="1149"/>
    </location>
</feature>
<dbReference type="InterPro" id="IPR001680">
    <property type="entry name" value="WD40_rpt"/>
</dbReference>
<feature type="repeat" description="WD" evidence="3">
    <location>
        <begin position="1079"/>
        <end position="1115"/>
    </location>
</feature>
<name>A0A4Y7SS78_COPMI</name>
<dbReference type="PROSITE" id="PS50082">
    <property type="entry name" value="WD_REPEATS_2"/>
    <property type="match status" value="11"/>
</dbReference>
<dbReference type="Proteomes" id="UP000298030">
    <property type="component" value="Unassembled WGS sequence"/>
</dbReference>
<dbReference type="SUPFAM" id="SSF50998">
    <property type="entry name" value="Quinoprotein alcohol dehydrogenase-like"/>
    <property type="match status" value="2"/>
</dbReference>
<evidence type="ECO:0000256" key="2">
    <source>
        <dbReference type="ARBA" id="ARBA00022737"/>
    </source>
</evidence>
<comment type="caution">
    <text evidence="6">The sequence shown here is derived from an EMBL/GenBank/DDBJ whole genome shotgun (WGS) entry which is preliminary data.</text>
</comment>
<dbReference type="Gene3D" id="2.130.10.10">
    <property type="entry name" value="YVTN repeat-like/Quinoprotein amine dehydrogenase"/>
    <property type="match status" value="6"/>
</dbReference>
<evidence type="ECO:0000313" key="7">
    <source>
        <dbReference type="Proteomes" id="UP000298030"/>
    </source>
</evidence>
<dbReference type="EMBL" id="QPFP01000066">
    <property type="protein sequence ID" value="TEB24488.1"/>
    <property type="molecule type" value="Genomic_DNA"/>
</dbReference>